<accession>A0A964WTB9</accession>
<dbReference type="AlphaFoldDB" id="A0A964WTB9"/>
<dbReference type="InterPro" id="IPR036890">
    <property type="entry name" value="HATPase_C_sf"/>
</dbReference>
<feature type="region of interest" description="Disordered" evidence="1">
    <location>
        <begin position="628"/>
        <end position="653"/>
    </location>
</feature>
<evidence type="ECO:0000313" key="3">
    <source>
        <dbReference type="Proteomes" id="UP000773614"/>
    </source>
</evidence>
<feature type="compositionally biased region" description="Basic and acidic residues" evidence="1">
    <location>
        <begin position="446"/>
        <end position="459"/>
    </location>
</feature>
<dbReference type="SUPFAM" id="SSF55874">
    <property type="entry name" value="ATPase domain of HSP90 chaperone/DNA topoisomerase II/histidine kinase"/>
    <property type="match status" value="1"/>
</dbReference>
<gene>
    <name evidence="2" type="ORF">E4O86_09130</name>
</gene>
<name>A0A964WTB9_9HYPH</name>
<dbReference type="Proteomes" id="UP000773614">
    <property type="component" value="Unassembled WGS sequence"/>
</dbReference>
<reference evidence="2" key="1">
    <citation type="submission" date="2019-03" db="EMBL/GenBank/DDBJ databases">
        <title>Afifella sp. nov., isolated from activated sludge.</title>
        <authorList>
            <person name="Li Q."/>
            <person name="Liu Y."/>
        </authorList>
    </citation>
    <scope>NUCLEOTIDE SEQUENCE</scope>
    <source>
        <strain evidence="2">L72</strain>
    </source>
</reference>
<dbReference type="Pfam" id="PF13589">
    <property type="entry name" value="HATPase_c_3"/>
    <property type="match status" value="1"/>
</dbReference>
<protein>
    <recommendedName>
        <fullName evidence="4">ATP-binding protein</fullName>
    </recommendedName>
</protein>
<dbReference type="EMBL" id="SPKJ01000023">
    <property type="protein sequence ID" value="MYZ47872.1"/>
    <property type="molecule type" value="Genomic_DNA"/>
</dbReference>
<keyword evidence="3" id="KW-1185">Reference proteome</keyword>
<evidence type="ECO:0000313" key="2">
    <source>
        <dbReference type="EMBL" id="MYZ47872.1"/>
    </source>
</evidence>
<evidence type="ECO:0008006" key="4">
    <source>
        <dbReference type="Google" id="ProtNLM"/>
    </source>
</evidence>
<comment type="caution">
    <text evidence="2">The sequence shown here is derived from an EMBL/GenBank/DDBJ whole genome shotgun (WGS) entry which is preliminary data.</text>
</comment>
<dbReference type="Gene3D" id="3.30.565.10">
    <property type="entry name" value="Histidine kinase-like ATPase, C-terminal domain"/>
    <property type="match status" value="1"/>
</dbReference>
<evidence type="ECO:0000256" key="1">
    <source>
        <dbReference type="SAM" id="MobiDB-lite"/>
    </source>
</evidence>
<sequence length="653" mass="73598">MTMTIDSQTSDRLLTEIERQQKYLDKLPEDFEFPLFNAAQALESQRRSGYRNTAAAAREIVDNAMEAGASRIDVCLAKPKQLKQYQRSESINAIAFIDNGSGMLPKMAQYALSWGSGTHFDDPSFIGKFGFGLPNASINQTRQVEVYTRTKADEPITMAKLDVREVKQHGLQTIGDPVEASLPDFVQAYLDKHGLPFDHGTVVVWVEPDRLTYRTLSTMREHLLDDFGVTYRYLLDRASIYIDGKKVEPVDPLFLTPGARYYLDPDKGGAEQSAEWNIAVKYALDPETGQMVLSRVADEAELDAADPNVVAMGAIYVRVSRFPYGFAEHKDGKAETDAHRRFEIRKSRRGMAFVRAKREIETVDVFPKSLRDQAKGLGDWPLLQSYAYHWGVEVRFEPALDEVFGITNDKQTVRPIEDLWRLFASKEIGIDAQLGREQTFQRKMRKAESDKRKAAEARQADAPTLGEAAAAKADSVAGQRPRVADHGKADAREAFEEEAKRRSKVNKVSIDAARKALEDEAKKRPYVIDFYDEARGPFYKPEWRHGTQVAVLINRQHAFFQTLYGPLLKTPDVGQAKHALDVLLIALARAELTVDDEQASLWYEAQRERHWSSFLNDAYRSLQQTMAPVDEETAEHETAGNPPGEDGDLEKAA</sequence>
<feature type="region of interest" description="Disordered" evidence="1">
    <location>
        <begin position="441"/>
        <end position="498"/>
    </location>
</feature>
<proteinExistence type="predicted"/>
<organism evidence="2 3">
    <name type="scientific">Propylenella binzhouense</name>
    <dbReference type="NCBI Taxonomy" id="2555902"/>
    <lineage>
        <taxon>Bacteria</taxon>
        <taxon>Pseudomonadati</taxon>
        <taxon>Pseudomonadota</taxon>
        <taxon>Alphaproteobacteria</taxon>
        <taxon>Hyphomicrobiales</taxon>
        <taxon>Propylenellaceae</taxon>
        <taxon>Propylenella</taxon>
    </lineage>
</organism>
<feature type="compositionally biased region" description="Basic and acidic residues" evidence="1">
    <location>
        <begin position="482"/>
        <end position="498"/>
    </location>
</feature>